<organism evidence="1 2">
    <name type="scientific">Leptothoe kymatousa TAU-MAC 1615</name>
    <dbReference type="NCBI Taxonomy" id="2364775"/>
    <lineage>
        <taxon>Bacteria</taxon>
        <taxon>Bacillati</taxon>
        <taxon>Cyanobacteriota</taxon>
        <taxon>Cyanophyceae</taxon>
        <taxon>Nodosilineales</taxon>
        <taxon>Cymatolegaceae</taxon>
        <taxon>Leptothoe</taxon>
        <taxon>Leptothoe kymatousa</taxon>
    </lineage>
</organism>
<keyword evidence="2" id="KW-1185">Reference proteome</keyword>
<dbReference type="RefSeq" id="WP_215617227.1">
    <property type="nucleotide sequence ID" value="NZ_JADOER010000004.1"/>
</dbReference>
<proteinExistence type="predicted"/>
<dbReference type="Proteomes" id="UP001196661">
    <property type="component" value="Unassembled WGS sequence"/>
</dbReference>
<evidence type="ECO:0000313" key="1">
    <source>
        <dbReference type="EMBL" id="MBT9311336.1"/>
    </source>
</evidence>
<dbReference type="EMBL" id="JADOER010000004">
    <property type="protein sequence ID" value="MBT9311336.1"/>
    <property type="molecule type" value="Genomic_DNA"/>
</dbReference>
<comment type="caution">
    <text evidence="1">The sequence shown here is derived from an EMBL/GenBank/DDBJ whole genome shotgun (WGS) entry which is preliminary data.</text>
</comment>
<name>A0ABS5Y0K1_9CYAN</name>
<reference evidence="1 2" key="1">
    <citation type="journal article" date="2021" name="Mar. Drugs">
        <title>Genome Reduction and Secondary Metabolism of the Marine Sponge-Associated Cyanobacterium Leptothoe.</title>
        <authorList>
            <person name="Konstantinou D."/>
            <person name="Popin R.V."/>
            <person name="Fewer D.P."/>
            <person name="Sivonen K."/>
            <person name="Gkelis S."/>
        </authorList>
    </citation>
    <scope>NUCLEOTIDE SEQUENCE [LARGE SCALE GENOMIC DNA]</scope>
    <source>
        <strain evidence="1 2">TAU-MAC 1615</strain>
    </source>
</reference>
<protein>
    <submittedName>
        <fullName evidence="1">Uncharacterized protein</fullName>
    </submittedName>
</protein>
<evidence type="ECO:0000313" key="2">
    <source>
        <dbReference type="Proteomes" id="UP001196661"/>
    </source>
</evidence>
<gene>
    <name evidence="1" type="ORF">IXB28_03895</name>
</gene>
<accession>A0ABS5Y0K1</accession>
<sequence>MGLIIWGRCWRSIEGVGAIALCLPFDRIGDGSGRLAGLRLRSALCYDLVPSLCRVNGCGGSATWLAGTDCRVGGAGADWAPGLAGLRLRSALCYCLVPRDDLM</sequence>